<proteinExistence type="predicted"/>
<dbReference type="Proteomes" id="UP000198211">
    <property type="component" value="Unassembled WGS sequence"/>
</dbReference>
<comment type="caution">
    <text evidence="1">The sequence shown here is derived from an EMBL/GenBank/DDBJ whole genome shotgun (WGS) entry which is preliminary data.</text>
</comment>
<evidence type="ECO:0000313" key="1">
    <source>
        <dbReference type="EMBL" id="OWZ06267.1"/>
    </source>
</evidence>
<keyword evidence="2" id="KW-1185">Reference proteome</keyword>
<dbReference type="PANTHER" id="PTHR42648">
    <property type="entry name" value="TRANSPOSASE, PUTATIVE-RELATED"/>
    <property type="match status" value="1"/>
</dbReference>
<name>A0A225VND2_9STRA</name>
<accession>A0A225VND2</accession>
<dbReference type="OrthoDB" id="117675at2759"/>
<evidence type="ECO:0000313" key="2">
    <source>
        <dbReference type="Proteomes" id="UP000198211"/>
    </source>
</evidence>
<sequence>MIDKKLAEGIVASNRKVDFCMNCAEAKQARRAKNKQDTSTSAPTDEPGATLCIDLKVDIAPDRLDLKHILTSVDHATNYICVYLLRKKSEVEGLLEDFVKRCCKHLRFHKDFGGDAVLYASYIRNYLPTRANADHASPIEALTGKVPDVSYILRFGAKCMSNITHAAGKSARKQTEKVL</sequence>
<reference evidence="2" key="1">
    <citation type="submission" date="2017-03" db="EMBL/GenBank/DDBJ databases">
        <title>Phytopthora megakarya and P. palmivora, two closely related causual agents of cacao black pod achieved similar genome size and gene model numbers by different mechanisms.</title>
        <authorList>
            <person name="Ali S."/>
            <person name="Shao J."/>
            <person name="Larry D.J."/>
            <person name="Kronmiller B."/>
            <person name="Shen D."/>
            <person name="Strem M.D."/>
            <person name="Melnick R.L."/>
            <person name="Guiltinan M.J."/>
            <person name="Tyler B.M."/>
            <person name="Meinhardt L.W."/>
            <person name="Bailey B.A."/>
        </authorList>
    </citation>
    <scope>NUCLEOTIDE SEQUENCE [LARGE SCALE GENOMIC DNA]</scope>
    <source>
        <strain evidence="2">zdho120</strain>
    </source>
</reference>
<dbReference type="EMBL" id="NBNE01004039">
    <property type="protein sequence ID" value="OWZ06267.1"/>
    <property type="molecule type" value="Genomic_DNA"/>
</dbReference>
<dbReference type="InterPro" id="IPR039537">
    <property type="entry name" value="Retrotran_Ty1/copia-like"/>
</dbReference>
<dbReference type="PANTHER" id="PTHR42648:SF28">
    <property type="entry name" value="TRANSPOSON-ENCODED PROTEIN WITH RIBONUCLEASE H-LIKE AND RETROVIRUS ZINC FINGER-LIKE DOMAINS"/>
    <property type="match status" value="1"/>
</dbReference>
<organism evidence="1 2">
    <name type="scientific">Phytophthora megakarya</name>
    <dbReference type="NCBI Taxonomy" id="4795"/>
    <lineage>
        <taxon>Eukaryota</taxon>
        <taxon>Sar</taxon>
        <taxon>Stramenopiles</taxon>
        <taxon>Oomycota</taxon>
        <taxon>Peronosporomycetes</taxon>
        <taxon>Peronosporales</taxon>
        <taxon>Peronosporaceae</taxon>
        <taxon>Phytophthora</taxon>
    </lineage>
</organism>
<dbReference type="AlphaFoldDB" id="A0A225VND2"/>
<protein>
    <submittedName>
        <fullName evidence="1">Uncharacterized protein</fullName>
    </submittedName>
</protein>
<gene>
    <name evidence="1" type="ORF">PHMEG_00021500</name>
</gene>